<evidence type="ECO:0000256" key="1">
    <source>
        <dbReference type="SAM" id="MobiDB-lite"/>
    </source>
</evidence>
<protein>
    <submittedName>
        <fullName evidence="2">Uncharacterized protein</fullName>
    </submittedName>
</protein>
<reference evidence="2 3" key="1">
    <citation type="submission" date="2010-02" db="EMBL/GenBank/DDBJ databases">
        <authorList>
            <person name="Weinstock G."/>
            <person name="Sodergren E."/>
            <person name="Clifton S."/>
            <person name="Fulton L."/>
            <person name="Fulton B."/>
            <person name="Courtney L."/>
            <person name="Fronick C."/>
            <person name="Harrison M."/>
            <person name="Strong C."/>
            <person name="Farmer C."/>
            <person name="Delahaunty K."/>
            <person name="Markovic C."/>
            <person name="Hall O."/>
            <person name="Minx P."/>
            <person name="Tomlinson C."/>
            <person name="Mitreva M."/>
            <person name="Nelson J."/>
            <person name="Hou S."/>
            <person name="Wollam A."/>
            <person name="Pepin K.H."/>
            <person name="Johnson M."/>
            <person name="Bhonagiri V."/>
            <person name="Zhang X."/>
            <person name="Suruliraj S."/>
            <person name="Warren W."/>
            <person name="Chinwalla A."/>
            <person name="Mardis E.R."/>
            <person name="Wilson R.K."/>
        </authorList>
    </citation>
    <scope>NUCLEOTIDE SEQUENCE [LARGE SCALE GENOMIC DNA]</scope>
    <source>
        <strain evidence="2 3">ATCC 29315</strain>
    </source>
</reference>
<organism evidence="2 3">
    <name type="scientific">Neisseria elongata subsp. glycolytica ATCC 29315</name>
    <dbReference type="NCBI Taxonomy" id="546263"/>
    <lineage>
        <taxon>Bacteria</taxon>
        <taxon>Pseudomonadati</taxon>
        <taxon>Pseudomonadota</taxon>
        <taxon>Betaproteobacteria</taxon>
        <taxon>Neisseriales</taxon>
        <taxon>Neisseriaceae</taxon>
        <taxon>Neisseria</taxon>
    </lineage>
</organism>
<dbReference type="AlphaFoldDB" id="D4DTE9"/>
<sequence>MNGSSNPKPNISDGLLSVRKRPSETAERGGNPPSLFYRLRPPVRIDRSGSLHAVLIIKKREI</sequence>
<comment type="caution">
    <text evidence="2">The sequence shown here is derived from an EMBL/GenBank/DDBJ whole genome shotgun (WGS) entry which is preliminary data.</text>
</comment>
<evidence type="ECO:0000313" key="2">
    <source>
        <dbReference type="EMBL" id="EFE48883.1"/>
    </source>
</evidence>
<name>D4DTE9_NEIEG</name>
<feature type="region of interest" description="Disordered" evidence="1">
    <location>
        <begin position="1"/>
        <end position="36"/>
    </location>
</feature>
<gene>
    <name evidence="2" type="ORF">NEIELOOT_02354</name>
</gene>
<dbReference type="Proteomes" id="UP000005536">
    <property type="component" value="Unassembled WGS sequence"/>
</dbReference>
<accession>D4DTE9</accession>
<proteinExistence type="predicted"/>
<evidence type="ECO:0000313" key="3">
    <source>
        <dbReference type="Proteomes" id="UP000005536"/>
    </source>
</evidence>
<dbReference type="EMBL" id="ADBF01000232">
    <property type="protein sequence ID" value="EFE48883.1"/>
    <property type="molecule type" value="Genomic_DNA"/>
</dbReference>